<proteinExistence type="predicted"/>
<dbReference type="EMBL" id="BK015008">
    <property type="protein sequence ID" value="DAD86820.1"/>
    <property type="molecule type" value="Genomic_DNA"/>
</dbReference>
<sequence>MQYGIRHLICPPILIFSPRGHLCLRAAQADTV</sequence>
<name>A0A8S5MX86_9CAUD</name>
<accession>A0A8S5MX86</accession>
<reference evidence="1" key="1">
    <citation type="journal article" date="2021" name="Proc. Natl. Acad. Sci. U.S.A.">
        <title>A Catalog of Tens of Thousands of Viruses from Human Metagenomes Reveals Hidden Associations with Chronic Diseases.</title>
        <authorList>
            <person name="Tisza M.J."/>
            <person name="Buck C.B."/>
        </authorList>
    </citation>
    <scope>NUCLEOTIDE SEQUENCE</scope>
    <source>
        <strain evidence="1">Ct91l7</strain>
    </source>
</reference>
<organism evidence="1">
    <name type="scientific">Siphoviridae sp. ct91l7</name>
    <dbReference type="NCBI Taxonomy" id="2826173"/>
    <lineage>
        <taxon>Viruses</taxon>
        <taxon>Duplodnaviria</taxon>
        <taxon>Heunggongvirae</taxon>
        <taxon>Uroviricota</taxon>
        <taxon>Caudoviricetes</taxon>
    </lineage>
</organism>
<protein>
    <submittedName>
        <fullName evidence="1">Uncharacterized protein</fullName>
    </submittedName>
</protein>
<evidence type="ECO:0000313" key="1">
    <source>
        <dbReference type="EMBL" id="DAD86820.1"/>
    </source>
</evidence>